<dbReference type="EMBL" id="MFJL01000032">
    <property type="protein sequence ID" value="OGG13985.1"/>
    <property type="molecule type" value="Genomic_DNA"/>
</dbReference>
<dbReference type="PANTHER" id="PTHR43213">
    <property type="entry name" value="BIFUNCTIONAL DTTP/UTP PYROPHOSPHATASE/METHYLTRANSFERASE PROTEIN-RELATED"/>
    <property type="match status" value="1"/>
</dbReference>
<reference evidence="3 4" key="1">
    <citation type="journal article" date="2016" name="Nat. Commun.">
        <title>Thousands of microbial genomes shed light on interconnected biogeochemical processes in an aquifer system.</title>
        <authorList>
            <person name="Anantharaman K."/>
            <person name="Brown C.T."/>
            <person name="Hug L.A."/>
            <person name="Sharon I."/>
            <person name="Castelle C.J."/>
            <person name="Probst A.J."/>
            <person name="Thomas B.C."/>
            <person name="Singh A."/>
            <person name="Wilkins M.J."/>
            <person name="Karaoz U."/>
            <person name="Brodie E.L."/>
            <person name="Williams K.H."/>
            <person name="Hubbard S.S."/>
            <person name="Banfield J.F."/>
        </authorList>
    </citation>
    <scope>NUCLEOTIDE SEQUENCE [LARGE SCALE GENOMIC DNA]</scope>
</reference>
<keyword evidence="2" id="KW-0963">Cytoplasm</keyword>
<gene>
    <name evidence="3" type="ORF">A3D77_03290</name>
</gene>
<proteinExistence type="inferred from homology"/>
<evidence type="ECO:0000313" key="4">
    <source>
        <dbReference type="Proteomes" id="UP000176923"/>
    </source>
</evidence>
<comment type="similarity">
    <text evidence="2">Belongs to the Maf family.</text>
</comment>
<comment type="catalytic activity">
    <reaction evidence="2">
        <text>a 2'-deoxyribonucleoside 5'-triphosphate + H2O = a 2'-deoxyribonucleoside 5'-phosphate + diphosphate + H(+)</text>
        <dbReference type="Rhea" id="RHEA:44644"/>
        <dbReference type="ChEBI" id="CHEBI:15377"/>
        <dbReference type="ChEBI" id="CHEBI:15378"/>
        <dbReference type="ChEBI" id="CHEBI:33019"/>
        <dbReference type="ChEBI" id="CHEBI:61560"/>
        <dbReference type="ChEBI" id="CHEBI:65317"/>
        <dbReference type="EC" id="3.6.1.9"/>
    </reaction>
</comment>
<dbReference type="STRING" id="1798382.A3D77_03290"/>
<dbReference type="Proteomes" id="UP000176923">
    <property type="component" value="Unassembled WGS sequence"/>
</dbReference>
<dbReference type="HAMAP" id="MF_00528">
    <property type="entry name" value="Maf"/>
    <property type="match status" value="1"/>
</dbReference>
<dbReference type="SUPFAM" id="SSF52972">
    <property type="entry name" value="ITPase-like"/>
    <property type="match status" value="1"/>
</dbReference>
<name>A0A1F5ZNR5_9BACT</name>
<dbReference type="GO" id="GO:0005737">
    <property type="term" value="C:cytoplasm"/>
    <property type="evidence" value="ECO:0007669"/>
    <property type="project" value="UniProtKB-SubCell"/>
</dbReference>
<keyword evidence="2" id="KW-0546">Nucleotide metabolism</keyword>
<dbReference type="AlphaFoldDB" id="A0A1F5ZNR5"/>
<comment type="subcellular location">
    <subcellularLocation>
        <location evidence="2">Cytoplasm</location>
    </subcellularLocation>
</comment>
<comment type="caution">
    <text evidence="3">The sequence shown here is derived from an EMBL/GenBank/DDBJ whole genome shotgun (WGS) entry which is preliminary data.</text>
</comment>
<dbReference type="InterPro" id="IPR029001">
    <property type="entry name" value="ITPase-like_fam"/>
</dbReference>
<keyword evidence="1 2" id="KW-0378">Hydrolase</keyword>
<dbReference type="PIRSF" id="PIRSF006305">
    <property type="entry name" value="Maf"/>
    <property type="match status" value="1"/>
</dbReference>
<comment type="caution">
    <text evidence="2">Lacks conserved residue(s) required for the propagation of feature annotation.</text>
</comment>
<sequence>MNLILASQSAGRKKLLEEAGFSFKVIPSTINEDVVKADTPEEEIRLRTKLKGENVVKKIIDKKSPFSPFLSFSLSPLIVLSADSGAILGKEHFEKPKDFEDGMRILKSLSGKRHKFLTAFQLIFLENGKEVKRIQDEDVSFVTFNVLTDEQIRSYLTHSPNFTKYAGGYAIASESEKFIKQVEGSVSNVIGLPMEKIIPIFQRKDTGKTSIDPQPGVVINPDG</sequence>
<comment type="function">
    <text evidence="2">Nucleoside triphosphate pyrophosphatase. May have a dual role in cell division arrest and in preventing the incorporation of modified nucleotides into cellular nucleic acids.</text>
</comment>
<dbReference type="EC" id="3.6.1.9" evidence="2"/>
<protein>
    <recommendedName>
        <fullName evidence="2">Nucleoside triphosphate pyrophosphatase</fullName>
        <ecNumber evidence="2">3.6.1.9</ecNumber>
    </recommendedName>
    <alternativeName>
        <fullName evidence="2">Nucleotide pyrophosphatase</fullName>
        <shortName evidence="2">Nucleotide PPase</shortName>
    </alternativeName>
</protein>
<feature type="active site" description="Proton acceptor" evidence="2">
    <location>
        <position position="83"/>
    </location>
</feature>
<comment type="catalytic activity">
    <reaction evidence="2">
        <text>a ribonucleoside 5'-triphosphate + H2O = a ribonucleoside 5'-phosphate + diphosphate + H(+)</text>
        <dbReference type="Rhea" id="RHEA:23996"/>
        <dbReference type="ChEBI" id="CHEBI:15377"/>
        <dbReference type="ChEBI" id="CHEBI:15378"/>
        <dbReference type="ChEBI" id="CHEBI:33019"/>
        <dbReference type="ChEBI" id="CHEBI:58043"/>
        <dbReference type="ChEBI" id="CHEBI:61557"/>
        <dbReference type="EC" id="3.6.1.9"/>
    </reaction>
</comment>
<evidence type="ECO:0000256" key="1">
    <source>
        <dbReference type="ARBA" id="ARBA00022801"/>
    </source>
</evidence>
<organism evidence="3 4">
    <name type="scientific">Candidatus Gottesmanbacteria bacterium RIFCSPHIGHO2_02_FULL_39_11</name>
    <dbReference type="NCBI Taxonomy" id="1798382"/>
    <lineage>
        <taxon>Bacteria</taxon>
        <taxon>Candidatus Gottesmaniibacteriota</taxon>
    </lineage>
</organism>
<dbReference type="InterPro" id="IPR003697">
    <property type="entry name" value="Maf-like"/>
</dbReference>
<dbReference type="Pfam" id="PF02545">
    <property type="entry name" value="Maf"/>
    <property type="match status" value="1"/>
</dbReference>
<dbReference type="GO" id="GO:0009117">
    <property type="term" value="P:nucleotide metabolic process"/>
    <property type="evidence" value="ECO:0007669"/>
    <property type="project" value="UniProtKB-KW"/>
</dbReference>
<evidence type="ECO:0000313" key="3">
    <source>
        <dbReference type="EMBL" id="OGG13985.1"/>
    </source>
</evidence>
<evidence type="ECO:0000256" key="2">
    <source>
        <dbReference type="HAMAP-Rule" id="MF_00528"/>
    </source>
</evidence>
<accession>A0A1F5ZNR5</accession>
<dbReference type="GO" id="GO:0047429">
    <property type="term" value="F:nucleoside triphosphate diphosphatase activity"/>
    <property type="evidence" value="ECO:0007669"/>
    <property type="project" value="UniProtKB-EC"/>
</dbReference>
<dbReference type="Gene3D" id="3.90.950.10">
    <property type="match status" value="1"/>
</dbReference>
<dbReference type="PANTHER" id="PTHR43213:SF4">
    <property type="entry name" value="7-METHYL-GTP PYROPHOSPHATASE"/>
    <property type="match status" value="1"/>
</dbReference>
<comment type="cofactor">
    <cofactor evidence="2">
        <name>a divalent metal cation</name>
        <dbReference type="ChEBI" id="CHEBI:60240"/>
    </cofactor>
</comment>